<keyword evidence="5" id="KW-1185">Reference proteome</keyword>
<dbReference type="CDD" id="cd09917">
    <property type="entry name" value="F-box_SF"/>
    <property type="match status" value="1"/>
</dbReference>
<proteinExistence type="predicted"/>
<reference evidence="4" key="1">
    <citation type="submission" date="2022-01" db="UniProtKB">
        <authorList>
            <consortium name="EnsemblMetazoa"/>
        </authorList>
    </citation>
    <scope>IDENTIFICATION</scope>
</reference>
<organism evidence="4 5">
    <name type="scientific">Cimex lectularius</name>
    <name type="common">Bed bug</name>
    <name type="synonym">Acanthia lectularia</name>
    <dbReference type="NCBI Taxonomy" id="79782"/>
    <lineage>
        <taxon>Eukaryota</taxon>
        <taxon>Metazoa</taxon>
        <taxon>Ecdysozoa</taxon>
        <taxon>Arthropoda</taxon>
        <taxon>Hexapoda</taxon>
        <taxon>Insecta</taxon>
        <taxon>Pterygota</taxon>
        <taxon>Neoptera</taxon>
        <taxon>Paraneoptera</taxon>
        <taxon>Hemiptera</taxon>
        <taxon>Heteroptera</taxon>
        <taxon>Panheteroptera</taxon>
        <taxon>Cimicomorpha</taxon>
        <taxon>Cimicidae</taxon>
        <taxon>Cimex</taxon>
    </lineage>
</organism>
<accession>A0A8I6S3R0</accession>
<dbReference type="GeneID" id="106669896"/>
<sequence length="498" mass="57161">MDLKQRSSRFKLGSTLPNRKTQWSVAKRKQSVDDLFDLPEEVLELILGELSLADLIACSEVSKKWRRGVNIDSVWRDICRHESYDDKLMLRSRSHLFIETVTDEKRNVLGPLCYWREVYGWCRRLSKNWIDKKFQTYKLSETSSPVYSLDCDGITAVTGHEDSSIYVWSVEGLPYLVQIVLAVLPDYPIISVKTTTRFIVAIQKKLLHVFTKNDKYLLTDLKSFELGDEYVEQMERYNSLGDDYVPWYKEAIRMQSEAAAMLITPLMYAVVDDRLFAARYGSGHVWIWKLTGSKLVSDKVGLKEISQIESIGSNVYLALHSGVTSLLKYSIDEDEVKPLMSLPGRKKFVISEKLVMAIPAPGDICLKRISVWKKGYYNEPLGTKTISSSHFCAIIAEKILVVYSEDSIVRVWDPFRGHTLYTFSVGAAVGFIRAGFGKCLVVFMNSSLHLWDLKSGKRLYRFYNALEWTGDYRHLVWINHSMILSAGVNHQLEMLSFL</sequence>
<dbReference type="AlphaFoldDB" id="A0A8I6S3R0"/>
<protein>
    <recommendedName>
        <fullName evidence="3">F-box domain-containing protein</fullName>
    </recommendedName>
</protein>
<feature type="domain" description="F-box" evidence="3">
    <location>
        <begin position="32"/>
        <end position="78"/>
    </location>
</feature>
<dbReference type="EnsemblMetazoa" id="XM_014399742.2">
    <property type="protein sequence ID" value="XP_014255228.1"/>
    <property type="gene ID" value="LOC106669896"/>
</dbReference>
<dbReference type="InterPro" id="IPR042627">
    <property type="entry name" value="FBXW2"/>
</dbReference>
<dbReference type="Gene3D" id="2.130.10.10">
    <property type="entry name" value="YVTN repeat-like/Quinoprotein amine dehydrogenase"/>
    <property type="match status" value="1"/>
</dbReference>
<dbReference type="InterPro" id="IPR036322">
    <property type="entry name" value="WD40_repeat_dom_sf"/>
</dbReference>
<dbReference type="Pfam" id="PF12937">
    <property type="entry name" value="F-box-like"/>
    <property type="match status" value="1"/>
</dbReference>
<dbReference type="OrthoDB" id="6592289at2759"/>
<dbReference type="SUPFAM" id="SSF81383">
    <property type="entry name" value="F-box domain"/>
    <property type="match status" value="1"/>
</dbReference>
<evidence type="ECO:0000256" key="2">
    <source>
        <dbReference type="ARBA" id="ARBA00022737"/>
    </source>
</evidence>
<dbReference type="SUPFAM" id="SSF50978">
    <property type="entry name" value="WD40 repeat-like"/>
    <property type="match status" value="1"/>
</dbReference>
<dbReference type="KEGG" id="clec:106669896"/>
<keyword evidence="2" id="KW-0677">Repeat</keyword>
<dbReference type="PANTHER" id="PTHR44436:SF1">
    <property type="entry name" value="F-BOX_WD REPEAT-CONTAINING PROTEIN 2"/>
    <property type="match status" value="1"/>
</dbReference>
<evidence type="ECO:0000313" key="5">
    <source>
        <dbReference type="Proteomes" id="UP000494040"/>
    </source>
</evidence>
<evidence type="ECO:0000259" key="3">
    <source>
        <dbReference type="PROSITE" id="PS50181"/>
    </source>
</evidence>
<keyword evidence="1" id="KW-0853">WD repeat</keyword>
<name>A0A8I6S3R0_CIMLE</name>
<dbReference type="Gene3D" id="1.20.1280.50">
    <property type="match status" value="1"/>
</dbReference>
<dbReference type="InterPro" id="IPR001810">
    <property type="entry name" value="F-box_dom"/>
</dbReference>
<dbReference type="RefSeq" id="XP_014255228.1">
    <property type="nucleotide sequence ID" value="XM_014399742.2"/>
</dbReference>
<evidence type="ECO:0000256" key="1">
    <source>
        <dbReference type="ARBA" id="ARBA00022574"/>
    </source>
</evidence>
<dbReference type="Proteomes" id="UP000494040">
    <property type="component" value="Unassembled WGS sequence"/>
</dbReference>
<evidence type="ECO:0000313" key="4">
    <source>
        <dbReference type="EnsemblMetazoa" id="XP_014255228.1"/>
    </source>
</evidence>
<dbReference type="PROSITE" id="PS50181">
    <property type="entry name" value="FBOX"/>
    <property type="match status" value="1"/>
</dbReference>
<dbReference type="InterPro" id="IPR015943">
    <property type="entry name" value="WD40/YVTN_repeat-like_dom_sf"/>
</dbReference>
<dbReference type="SMART" id="SM00256">
    <property type="entry name" value="FBOX"/>
    <property type="match status" value="1"/>
</dbReference>
<dbReference type="PANTHER" id="PTHR44436">
    <property type="entry name" value="F-BOX/WD REPEAT-CONTAINING PROTEIN 2"/>
    <property type="match status" value="1"/>
</dbReference>
<dbReference type="InterPro" id="IPR036047">
    <property type="entry name" value="F-box-like_dom_sf"/>
</dbReference>